<dbReference type="PROSITE" id="PS50004">
    <property type="entry name" value="C2"/>
    <property type="match status" value="1"/>
</dbReference>
<dbReference type="KEGG" id="ccp:CHC_T00006903001"/>
<evidence type="ECO:0000313" key="4">
    <source>
        <dbReference type="Proteomes" id="UP000012073"/>
    </source>
</evidence>
<keyword evidence="4" id="KW-1185">Reference proteome</keyword>
<dbReference type="PANTHER" id="PTHR11200:SF291">
    <property type="entry name" value="INOSITOL 5-PHOSPHATASE"/>
    <property type="match status" value="1"/>
</dbReference>
<dbReference type="GO" id="GO:0046856">
    <property type="term" value="P:phosphatidylinositol dephosphorylation"/>
    <property type="evidence" value="ECO:0007669"/>
    <property type="project" value="InterPro"/>
</dbReference>
<evidence type="ECO:0000313" key="3">
    <source>
        <dbReference type="EMBL" id="CDF39945.1"/>
    </source>
</evidence>
<dbReference type="RefSeq" id="XP_005710239.1">
    <property type="nucleotide sequence ID" value="XM_005710182.1"/>
</dbReference>
<sequence>MTTFNVGNAQPPDDLSSWLTRAASMDIVAIGAQECSYTATSNPMAASIQRASSENSSRHAGSSADGPTEATPLLDGDTDSEGDISRISSSPKVTQAYSSTSMGGKEHWHTLLSAHFPEDEYACIAKLSAWDRCLNIFVKRNLLPAVSRVRSDTANVGLGGVAGNKGAIGARFTVFDTDFLVINSHLAAHAREVNRRNEDFASITGGLWNLRDNPEVDILAGAVHHLIWMGDLNYRIDLERDKVLELIEKEDWESLHQADQLRKEMEAGRAFQGFHEGATDFRPTYRYLRGSREYSAVKLRVPSYCDRILYRSLGGCRLKLQEYRPADEIQTSDHSPVYGIFSANLVHTRGTRDLEAIAMDSSCQEARDLGLMSPIVSPRTLSMRALLPGFSEITGMQLQFKSLSATGIPEMDHGGRRIQVAKALHIHNHVGWKKHEELGAGQHADPYCTFHGDAVAELDEGEYRTRTIEASQNPVWEAESVPGIDLLSSASNSVGKRYVVITVRDEIPTRRDDVIGSAVLWLGGSGTGSEWSALVGNEPIAFSLPLMLGGKNQGQIQGSYILKRT</sequence>
<dbReference type="GeneID" id="17317978"/>
<dbReference type="InterPro" id="IPR046985">
    <property type="entry name" value="IP5"/>
</dbReference>
<feature type="domain" description="C2" evidence="2">
    <location>
        <begin position="397"/>
        <end position="544"/>
    </location>
</feature>
<feature type="region of interest" description="Disordered" evidence="1">
    <location>
        <begin position="46"/>
        <end position="101"/>
    </location>
</feature>
<dbReference type="Gramene" id="CDF39945">
    <property type="protein sequence ID" value="CDF39945"/>
    <property type="gene ID" value="CHC_T00006903001"/>
</dbReference>
<protein>
    <recommendedName>
        <fullName evidence="2">C2 domain-containing protein</fullName>
    </recommendedName>
</protein>
<organism evidence="3 4">
    <name type="scientific">Chondrus crispus</name>
    <name type="common">Carrageen Irish moss</name>
    <name type="synonym">Polymorpha crispa</name>
    <dbReference type="NCBI Taxonomy" id="2769"/>
    <lineage>
        <taxon>Eukaryota</taxon>
        <taxon>Rhodophyta</taxon>
        <taxon>Florideophyceae</taxon>
        <taxon>Rhodymeniophycidae</taxon>
        <taxon>Gigartinales</taxon>
        <taxon>Gigartinaceae</taxon>
        <taxon>Chondrus</taxon>
    </lineage>
</organism>
<dbReference type="Pfam" id="PF22669">
    <property type="entry name" value="Exo_endo_phos2"/>
    <property type="match status" value="1"/>
</dbReference>
<evidence type="ECO:0000259" key="2">
    <source>
        <dbReference type="PROSITE" id="PS50004"/>
    </source>
</evidence>
<dbReference type="EMBL" id="HG002094">
    <property type="protein sequence ID" value="CDF39945.1"/>
    <property type="molecule type" value="Genomic_DNA"/>
</dbReference>
<dbReference type="PhylomeDB" id="R7QRF3"/>
<dbReference type="AlphaFoldDB" id="R7QRF3"/>
<dbReference type="Proteomes" id="UP000012073">
    <property type="component" value="Unassembled WGS sequence"/>
</dbReference>
<dbReference type="Pfam" id="PF00168">
    <property type="entry name" value="C2"/>
    <property type="match status" value="1"/>
</dbReference>
<dbReference type="OMA" id="DILCATW"/>
<gene>
    <name evidence="3" type="ORF">CHC_T00006903001</name>
</gene>
<dbReference type="STRING" id="2769.R7QRF3"/>
<dbReference type="InterPro" id="IPR035892">
    <property type="entry name" value="C2_domain_sf"/>
</dbReference>
<dbReference type="GO" id="GO:0004439">
    <property type="term" value="F:phosphatidylinositol-4,5-bisphosphate 5-phosphatase activity"/>
    <property type="evidence" value="ECO:0007669"/>
    <property type="project" value="TreeGrafter"/>
</dbReference>
<dbReference type="Gene3D" id="3.60.10.10">
    <property type="entry name" value="Endonuclease/exonuclease/phosphatase"/>
    <property type="match status" value="1"/>
</dbReference>
<reference evidence="4" key="1">
    <citation type="journal article" date="2013" name="Proc. Natl. Acad. Sci. U.S.A.">
        <title>Genome structure and metabolic features in the red seaweed Chondrus crispus shed light on evolution of the Archaeplastida.</title>
        <authorList>
            <person name="Collen J."/>
            <person name="Porcel B."/>
            <person name="Carre W."/>
            <person name="Ball S.G."/>
            <person name="Chaparro C."/>
            <person name="Tonon T."/>
            <person name="Barbeyron T."/>
            <person name="Michel G."/>
            <person name="Noel B."/>
            <person name="Valentin K."/>
            <person name="Elias M."/>
            <person name="Artiguenave F."/>
            <person name="Arun A."/>
            <person name="Aury J.M."/>
            <person name="Barbosa-Neto J.F."/>
            <person name="Bothwell J.H."/>
            <person name="Bouget F.Y."/>
            <person name="Brillet L."/>
            <person name="Cabello-Hurtado F."/>
            <person name="Capella-Gutierrez S."/>
            <person name="Charrier B."/>
            <person name="Cladiere L."/>
            <person name="Cock J.M."/>
            <person name="Coelho S.M."/>
            <person name="Colleoni C."/>
            <person name="Czjzek M."/>
            <person name="Da Silva C."/>
            <person name="Delage L."/>
            <person name="Denoeud F."/>
            <person name="Deschamps P."/>
            <person name="Dittami S.M."/>
            <person name="Gabaldon T."/>
            <person name="Gachon C.M."/>
            <person name="Groisillier A."/>
            <person name="Herve C."/>
            <person name="Jabbari K."/>
            <person name="Katinka M."/>
            <person name="Kloareg B."/>
            <person name="Kowalczyk N."/>
            <person name="Labadie K."/>
            <person name="Leblanc C."/>
            <person name="Lopez P.J."/>
            <person name="McLachlan D.H."/>
            <person name="Meslet-Cladiere L."/>
            <person name="Moustafa A."/>
            <person name="Nehr Z."/>
            <person name="Nyvall Collen P."/>
            <person name="Panaud O."/>
            <person name="Partensky F."/>
            <person name="Poulain J."/>
            <person name="Rensing S.A."/>
            <person name="Rousvoal S."/>
            <person name="Samson G."/>
            <person name="Symeonidi A."/>
            <person name="Weissenbach J."/>
            <person name="Zambounis A."/>
            <person name="Wincker P."/>
            <person name="Boyen C."/>
        </authorList>
    </citation>
    <scope>NUCLEOTIDE SEQUENCE [LARGE SCALE GENOMIC DNA]</scope>
    <source>
        <strain evidence="4">cv. Stackhouse</strain>
    </source>
</reference>
<dbReference type="PANTHER" id="PTHR11200">
    <property type="entry name" value="INOSITOL 5-PHOSPHATASE"/>
    <property type="match status" value="1"/>
</dbReference>
<dbReference type="Gene3D" id="2.60.40.150">
    <property type="entry name" value="C2 domain"/>
    <property type="match status" value="1"/>
</dbReference>
<feature type="compositionally biased region" description="Polar residues" evidence="1">
    <location>
        <begin position="46"/>
        <end position="60"/>
    </location>
</feature>
<dbReference type="OrthoDB" id="5879at2759"/>
<feature type="compositionally biased region" description="Polar residues" evidence="1">
    <location>
        <begin position="86"/>
        <end position="101"/>
    </location>
</feature>
<proteinExistence type="predicted"/>
<dbReference type="InterPro" id="IPR000300">
    <property type="entry name" value="IPPc"/>
</dbReference>
<name>R7QRF3_CHOCR</name>
<evidence type="ECO:0000256" key="1">
    <source>
        <dbReference type="SAM" id="MobiDB-lite"/>
    </source>
</evidence>
<dbReference type="CDD" id="cd00030">
    <property type="entry name" value="C2"/>
    <property type="match status" value="1"/>
</dbReference>
<dbReference type="SMART" id="SM00239">
    <property type="entry name" value="C2"/>
    <property type="match status" value="1"/>
</dbReference>
<dbReference type="InterPro" id="IPR000008">
    <property type="entry name" value="C2_dom"/>
</dbReference>
<accession>R7QRF3</accession>
<dbReference type="SMART" id="SM00128">
    <property type="entry name" value="IPPc"/>
    <property type="match status" value="1"/>
</dbReference>
<dbReference type="InterPro" id="IPR036691">
    <property type="entry name" value="Endo/exonu/phosph_ase_sf"/>
</dbReference>
<dbReference type="SUPFAM" id="SSF56219">
    <property type="entry name" value="DNase I-like"/>
    <property type="match status" value="1"/>
</dbReference>
<dbReference type="SUPFAM" id="SSF49562">
    <property type="entry name" value="C2 domain (Calcium/lipid-binding domain, CaLB)"/>
    <property type="match status" value="1"/>
</dbReference>